<reference evidence="2" key="1">
    <citation type="journal article" date="2022" name="Mol. Ecol. Resour.">
        <title>The genomes of chicory, endive, great burdock and yacon provide insights into Asteraceae palaeo-polyploidization history and plant inulin production.</title>
        <authorList>
            <person name="Fan W."/>
            <person name="Wang S."/>
            <person name="Wang H."/>
            <person name="Wang A."/>
            <person name="Jiang F."/>
            <person name="Liu H."/>
            <person name="Zhao H."/>
            <person name="Xu D."/>
            <person name="Zhang Y."/>
        </authorList>
    </citation>
    <scope>NUCLEOTIDE SEQUENCE [LARGE SCALE GENOMIC DNA]</scope>
    <source>
        <strain evidence="2">cv. Yunnan</strain>
    </source>
</reference>
<sequence>MVVMLACLLTAFLVICIVFFYFRHYAERQIALAAATGGERTSMKLTAARGLDPAVIAAFTSFTYSTVKDIKIGQHVLECAVCLNEFHDHEALRLLPECSHVFHRECIDEWLTLHVTCPVCRASLVPRPSQLSHETELPCGPDRQTKDHVSLELVHLKHDLAPPRKLSRSCSMGNLMVERTLENLDRYTLRLPNEVQNVLKNNGTDVSLLRESSLKMSLKSASANFVRGSDYFDYKRFGQERPSGRRNFGITGSFISRSGSGSSSGFGSDVENPTTTSERILTSVRSQSNRLFQTSNKDTDIMIRLNDS</sequence>
<dbReference type="Proteomes" id="UP001056120">
    <property type="component" value="Linkage Group LG08"/>
</dbReference>
<protein>
    <submittedName>
        <fullName evidence="1">Uncharacterized protein</fullName>
    </submittedName>
</protein>
<dbReference type="EMBL" id="CM042025">
    <property type="protein sequence ID" value="KAI3806713.1"/>
    <property type="molecule type" value="Genomic_DNA"/>
</dbReference>
<name>A0ACB9IGA9_9ASTR</name>
<gene>
    <name evidence="1" type="ORF">L1987_22627</name>
</gene>
<comment type="caution">
    <text evidence="1">The sequence shown here is derived from an EMBL/GenBank/DDBJ whole genome shotgun (WGS) entry which is preliminary data.</text>
</comment>
<organism evidence="1 2">
    <name type="scientific">Smallanthus sonchifolius</name>
    <dbReference type="NCBI Taxonomy" id="185202"/>
    <lineage>
        <taxon>Eukaryota</taxon>
        <taxon>Viridiplantae</taxon>
        <taxon>Streptophyta</taxon>
        <taxon>Embryophyta</taxon>
        <taxon>Tracheophyta</taxon>
        <taxon>Spermatophyta</taxon>
        <taxon>Magnoliopsida</taxon>
        <taxon>eudicotyledons</taxon>
        <taxon>Gunneridae</taxon>
        <taxon>Pentapetalae</taxon>
        <taxon>asterids</taxon>
        <taxon>campanulids</taxon>
        <taxon>Asterales</taxon>
        <taxon>Asteraceae</taxon>
        <taxon>Asteroideae</taxon>
        <taxon>Heliantheae alliance</taxon>
        <taxon>Millerieae</taxon>
        <taxon>Smallanthus</taxon>
    </lineage>
</organism>
<reference evidence="1 2" key="2">
    <citation type="journal article" date="2022" name="Mol. Ecol. Resour.">
        <title>The genomes of chicory, endive, great burdock and yacon provide insights into Asteraceae paleo-polyploidization history and plant inulin production.</title>
        <authorList>
            <person name="Fan W."/>
            <person name="Wang S."/>
            <person name="Wang H."/>
            <person name="Wang A."/>
            <person name="Jiang F."/>
            <person name="Liu H."/>
            <person name="Zhao H."/>
            <person name="Xu D."/>
            <person name="Zhang Y."/>
        </authorList>
    </citation>
    <scope>NUCLEOTIDE SEQUENCE [LARGE SCALE GENOMIC DNA]</scope>
    <source>
        <strain evidence="2">cv. Yunnan</strain>
        <tissue evidence="1">Leaves</tissue>
    </source>
</reference>
<accession>A0ACB9IGA9</accession>
<evidence type="ECO:0000313" key="1">
    <source>
        <dbReference type="EMBL" id="KAI3806713.1"/>
    </source>
</evidence>
<evidence type="ECO:0000313" key="2">
    <source>
        <dbReference type="Proteomes" id="UP001056120"/>
    </source>
</evidence>
<proteinExistence type="predicted"/>
<keyword evidence="2" id="KW-1185">Reference proteome</keyword>